<dbReference type="Gene3D" id="3.40.960.10">
    <property type="entry name" value="VSR Endonuclease"/>
    <property type="match status" value="1"/>
</dbReference>
<keyword evidence="2" id="KW-1185">Reference proteome</keyword>
<protein>
    <recommendedName>
        <fullName evidence="3">DUF559 domain-containing protein</fullName>
    </recommendedName>
</protein>
<organism evidence="1 2">
    <name type="scientific">Nocardioides aestuarii</name>
    <dbReference type="NCBI Taxonomy" id="252231"/>
    <lineage>
        <taxon>Bacteria</taxon>
        <taxon>Bacillati</taxon>
        <taxon>Actinomycetota</taxon>
        <taxon>Actinomycetes</taxon>
        <taxon>Propionibacteriales</taxon>
        <taxon>Nocardioidaceae</taxon>
        <taxon>Nocardioides</taxon>
    </lineage>
</organism>
<name>A0ABW4TP70_9ACTN</name>
<gene>
    <name evidence="1" type="ORF">ACFSDE_13225</name>
</gene>
<dbReference type="RefSeq" id="WP_343919134.1">
    <property type="nucleotide sequence ID" value="NZ_BAAAJT010000002.1"/>
</dbReference>
<dbReference type="InterPro" id="IPR011335">
    <property type="entry name" value="Restrct_endonuc-II-like"/>
</dbReference>
<dbReference type="EMBL" id="JBHUGD010000003">
    <property type="protein sequence ID" value="MFD1947755.1"/>
    <property type="molecule type" value="Genomic_DNA"/>
</dbReference>
<dbReference type="SUPFAM" id="SSF52980">
    <property type="entry name" value="Restriction endonuclease-like"/>
    <property type="match status" value="1"/>
</dbReference>
<dbReference type="Proteomes" id="UP001597351">
    <property type="component" value="Unassembled WGS sequence"/>
</dbReference>
<comment type="caution">
    <text evidence="1">The sequence shown here is derived from an EMBL/GenBank/DDBJ whole genome shotgun (WGS) entry which is preliminary data.</text>
</comment>
<accession>A0ABW4TP70</accession>
<reference evidence="2" key="1">
    <citation type="journal article" date="2019" name="Int. J. Syst. Evol. Microbiol.">
        <title>The Global Catalogue of Microorganisms (GCM) 10K type strain sequencing project: providing services to taxonomists for standard genome sequencing and annotation.</title>
        <authorList>
            <consortium name="The Broad Institute Genomics Platform"/>
            <consortium name="The Broad Institute Genome Sequencing Center for Infectious Disease"/>
            <person name="Wu L."/>
            <person name="Ma J."/>
        </authorList>
    </citation>
    <scope>NUCLEOTIDE SEQUENCE [LARGE SCALE GENOMIC DNA]</scope>
    <source>
        <strain evidence="2">CGMCC 1.12477</strain>
    </source>
</reference>
<evidence type="ECO:0000313" key="1">
    <source>
        <dbReference type="EMBL" id="MFD1947755.1"/>
    </source>
</evidence>
<sequence length="293" mass="31803">MLVVDVLERMGGVATRGALIRATSRAAVDAALGAGELVVLARGRYALASTDEALQVAHRLTGVASHESAALLHSWAVLHAPQQPHVTVPRKRHLAEQVNASVHYADLSDDDCDGSVTSQERTLVDCLRLADRSAALAVADSALREGFSRTRLLAIARDLRGPRSAQARAVAEAADARAANPFESALRAIAGEVVGLEVVPQGSLRDGNRFLGRPDLVDERLGIVLEADSFEWHGGRHALTRDARRYNQLVVHGWLVLRFSWEDVMFHPREVMSVLEAAVVEKAQRCACGRRRV</sequence>
<evidence type="ECO:0000313" key="2">
    <source>
        <dbReference type="Proteomes" id="UP001597351"/>
    </source>
</evidence>
<evidence type="ECO:0008006" key="3">
    <source>
        <dbReference type="Google" id="ProtNLM"/>
    </source>
</evidence>
<proteinExistence type="predicted"/>